<keyword evidence="2" id="KW-1185">Reference proteome</keyword>
<dbReference type="Proteomes" id="UP001235939">
    <property type="component" value="Chromosome 21"/>
</dbReference>
<evidence type="ECO:0000313" key="1">
    <source>
        <dbReference type="EMBL" id="UYV82153.1"/>
    </source>
</evidence>
<organism evidence="1 2">
    <name type="scientific">Cordylochernes scorpioides</name>
    <dbReference type="NCBI Taxonomy" id="51811"/>
    <lineage>
        <taxon>Eukaryota</taxon>
        <taxon>Metazoa</taxon>
        <taxon>Ecdysozoa</taxon>
        <taxon>Arthropoda</taxon>
        <taxon>Chelicerata</taxon>
        <taxon>Arachnida</taxon>
        <taxon>Pseudoscorpiones</taxon>
        <taxon>Cheliferoidea</taxon>
        <taxon>Chernetidae</taxon>
        <taxon>Cordylochernes</taxon>
    </lineage>
</organism>
<name>A0ABY6LQM0_9ARAC</name>
<evidence type="ECO:0000313" key="2">
    <source>
        <dbReference type="Proteomes" id="UP001235939"/>
    </source>
</evidence>
<accession>A0ABY6LQM0</accession>
<dbReference type="EMBL" id="CP092883">
    <property type="protein sequence ID" value="UYV82153.1"/>
    <property type="molecule type" value="Genomic_DNA"/>
</dbReference>
<reference evidence="1 2" key="1">
    <citation type="submission" date="2022-01" db="EMBL/GenBank/DDBJ databases">
        <title>A chromosomal length assembly of Cordylochernes scorpioides.</title>
        <authorList>
            <person name="Zeh D."/>
            <person name="Zeh J."/>
        </authorList>
    </citation>
    <scope>NUCLEOTIDE SEQUENCE [LARGE SCALE GENOMIC DNA]</scope>
    <source>
        <strain evidence="1">IN4F17</strain>
        <tissue evidence="1">Whole Body</tissue>
    </source>
</reference>
<protein>
    <submittedName>
        <fullName evidence="1">ATR</fullName>
    </submittedName>
</protein>
<proteinExistence type="predicted"/>
<gene>
    <name evidence="1" type="ORF">LAZ67_21001149</name>
</gene>
<sequence length="162" mass="19302">MEFIILGLELRKYDCSQNEELLKRNLDALEEIYDIATDIDTMTANFTEQIFKAMELSNITKIVNKCNTISKPWYDRECYHMKNTTKSSLKKYTNSAEEQDRKKYIEDRKKHLKLLKTKRDKYNKDKIKNARDPKSFWSALSILRKKVTLYKGLVYLLQETAK</sequence>